<sequence>MPRQMSESLLVGLLLAFSGGLMDAYTYVFRGSVFANAQTGNLILLGINLFDGSFHNALKYLFPVLSFTLGVLLAQGFRLAFQKGGKLHWRHLSLLLEIALLTAVSFLSADNNLLANCMVSFACGVQVQSFRKIRGNHLATTMCIGNLRTATEFLVNAVHEKNLRLFKRACLYYGVIAVFSVGAVCGNALVRAFGQRAILASPVLLLAAFGIMCIRAKQDDGLE</sequence>
<dbReference type="Pfam" id="PF06912">
    <property type="entry name" value="DUF1275"/>
    <property type="match status" value="1"/>
</dbReference>
<evidence type="ECO:0000313" key="2">
    <source>
        <dbReference type="EMBL" id="HIU35854.1"/>
    </source>
</evidence>
<keyword evidence="1" id="KW-0812">Transmembrane</keyword>
<protein>
    <submittedName>
        <fullName evidence="2">DUF1275 domain-containing protein</fullName>
    </submittedName>
</protein>
<organism evidence="2 3">
    <name type="scientific">Candidatus Fimenecus excrementigallinarum</name>
    <dbReference type="NCBI Taxonomy" id="2840816"/>
    <lineage>
        <taxon>Bacteria</taxon>
        <taxon>Bacillati</taxon>
        <taxon>Bacillota</taxon>
        <taxon>Clostridia</taxon>
        <taxon>Candidatus Fimenecus</taxon>
    </lineage>
</organism>
<keyword evidence="1" id="KW-0472">Membrane</keyword>
<comment type="caution">
    <text evidence="2">The sequence shown here is derived from an EMBL/GenBank/DDBJ whole genome shotgun (WGS) entry which is preliminary data.</text>
</comment>
<evidence type="ECO:0000313" key="3">
    <source>
        <dbReference type="Proteomes" id="UP000824071"/>
    </source>
</evidence>
<gene>
    <name evidence="2" type="ORF">IAC53_04505</name>
</gene>
<dbReference type="InterPro" id="IPR010699">
    <property type="entry name" value="DUF1275"/>
</dbReference>
<keyword evidence="1" id="KW-1133">Transmembrane helix</keyword>
<accession>A0A9D1IH13</accession>
<dbReference type="PANTHER" id="PTHR37314">
    <property type="entry name" value="SLR0142 PROTEIN"/>
    <property type="match status" value="1"/>
</dbReference>
<dbReference type="EMBL" id="DVMW01000029">
    <property type="protein sequence ID" value="HIU35854.1"/>
    <property type="molecule type" value="Genomic_DNA"/>
</dbReference>
<dbReference type="Proteomes" id="UP000824071">
    <property type="component" value="Unassembled WGS sequence"/>
</dbReference>
<feature type="transmembrane region" description="Helical" evidence="1">
    <location>
        <begin position="61"/>
        <end position="81"/>
    </location>
</feature>
<dbReference type="AlphaFoldDB" id="A0A9D1IH13"/>
<feature type="transmembrane region" description="Helical" evidence="1">
    <location>
        <begin position="196"/>
        <end position="214"/>
    </location>
</feature>
<reference evidence="2" key="2">
    <citation type="journal article" date="2021" name="PeerJ">
        <title>Extensive microbial diversity within the chicken gut microbiome revealed by metagenomics and culture.</title>
        <authorList>
            <person name="Gilroy R."/>
            <person name="Ravi A."/>
            <person name="Getino M."/>
            <person name="Pursley I."/>
            <person name="Horton D.L."/>
            <person name="Alikhan N.F."/>
            <person name="Baker D."/>
            <person name="Gharbi K."/>
            <person name="Hall N."/>
            <person name="Watson M."/>
            <person name="Adriaenssens E.M."/>
            <person name="Foster-Nyarko E."/>
            <person name="Jarju S."/>
            <person name="Secka A."/>
            <person name="Antonio M."/>
            <person name="Oren A."/>
            <person name="Chaudhuri R.R."/>
            <person name="La Ragione R."/>
            <person name="Hildebrand F."/>
            <person name="Pallen M.J."/>
        </authorList>
    </citation>
    <scope>NUCLEOTIDE SEQUENCE</scope>
    <source>
        <strain evidence="2">ChiGjej1B1-19959</strain>
    </source>
</reference>
<reference evidence="2" key="1">
    <citation type="submission" date="2020-10" db="EMBL/GenBank/DDBJ databases">
        <authorList>
            <person name="Gilroy R."/>
        </authorList>
    </citation>
    <scope>NUCLEOTIDE SEQUENCE</scope>
    <source>
        <strain evidence="2">ChiGjej1B1-19959</strain>
    </source>
</reference>
<name>A0A9D1IH13_9FIRM</name>
<dbReference type="PANTHER" id="PTHR37314:SF4">
    <property type="entry name" value="UPF0700 TRANSMEMBRANE PROTEIN YOAK"/>
    <property type="match status" value="1"/>
</dbReference>
<evidence type="ECO:0000256" key="1">
    <source>
        <dbReference type="SAM" id="Phobius"/>
    </source>
</evidence>
<feature type="transmembrane region" description="Helical" evidence="1">
    <location>
        <begin position="170"/>
        <end position="190"/>
    </location>
</feature>
<proteinExistence type="predicted"/>